<feature type="domain" description="Histidine kinase/HSP90-like ATPase" evidence="2">
    <location>
        <begin position="33"/>
        <end position="141"/>
    </location>
</feature>
<dbReference type="Gene3D" id="3.30.565.10">
    <property type="entry name" value="Histidine kinase-like ATPase, C-terminal domain"/>
    <property type="match status" value="1"/>
</dbReference>
<evidence type="ECO:0000256" key="1">
    <source>
        <dbReference type="ARBA" id="ARBA00022527"/>
    </source>
</evidence>
<keyword evidence="4" id="KW-1185">Reference proteome</keyword>
<dbReference type="InterPro" id="IPR050267">
    <property type="entry name" value="Anti-sigma-factor_SerPK"/>
</dbReference>
<protein>
    <submittedName>
        <fullName evidence="3">Anti-sigma regulatory factor (Ser/Thr protein kinase)</fullName>
    </submittedName>
</protein>
<dbReference type="InterPro" id="IPR003594">
    <property type="entry name" value="HATPase_dom"/>
</dbReference>
<keyword evidence="1" id="KW-0418">Kinase</keyword>
<dbReference type="SUPFAM" id="SSF55874">
    <property type="entry name" value="ATPase domain of HSP90 chaperone/DNA topoisomerase II/histidine kinase"/>
    <property type="match status" value="1"/>
</dbReference>
<proteinExistence type="predicted"/>
<dbReference type="CDD" id="cd16936">
    <property type="entry name" value="HATPase_RsbW-like"/>
    <property type="match status" value="1"/>
</dbReference>
<reference evidence="3" key="1">
    <citation type="submission" date="2020-11" db="EMBL/GenBank/DDBJ databases">
        <title>Sequencing the genomes of 1000 actinobacteria strains.</title>
        <authorList>
            <person name="Klenk H.-P."/>
        </authorList>
    </citation>
    <scope>NUCLEOTIDE SEQUENCE</scope>
    <source>
        <strain evidence="3">DSM 43175</strain>
    </source>
</reference>
<dbReference type="EMBL" id="JADOUA010000001">
    <property type="protein sequence ID" value="MBG6089082.1"/>
    <property type="molecule type" value="Genomic_DNA"/>
</dbReference>
<sequence length="144" mass="15571">MASMKPDCLNISILASAAASGLARSLTNARLIKWGYTHISDDVFLVASELIANAVMATPRQEIKYQISRDGDEILLAVWDSSTSVPVPRPAPPVELTLETLDLAPERWDDNGGWGIPIIATLAVSSGYTLDPNGGKWVWARLKP</sequence>
<name>A0A931DJ25_9ACTN</name>
<dbReference type="Proteomes" id="UP000614047">
    <property type="component" value="Unassembled WGS sequence"/>
</dbReference>
<keyword evidence="1" id="KW-0808">Transferase</keyword>
<dbReference type="AlphaFoldDB" id="A0A931DJ25"/>
<keyword evidence="1" id="KW-0723">Serine/threonine-protein kinase</keyword>
<dbReference type="PANTHER" id="PTHR35526:SF3">
    <property type="entry name" value="ANTI-SIGMA-F FACTOR RSBW"/>
    <property type="match status" value="1"/>
</dbReference>
<dbReference type="PANTHER" id="PTHR35526">
    <property type="entry name" value="ANTI-SIGMA-F FACTOR RSBW-RELATED"/>
    <property type="match status" value="1"/>
</dbReference>
<evidence type="ECO:0000259" key="2">
    <source>
        <dbReference type="Pfam" id="PF13581"/>
    </source>
</evidence>
<comment type="caution">
    <text evidence="3">The sequence shown here is derived from an EMBL/GenBank/DDBJ whole genome shotgun (WGS) entry which is preliminary data.</text>
</comment>
<organism evidence="3 4">
    <name type="scientific">Actinomadura viridis</name>
    <dbReference type="NCBI Taxonomy" id="58110"/>
    <lineage>
        <taxon>Bacteria</taxon>
        <taxon>Bacillati</taxon>
        <taxon>Actinomycetota</taxon>
        <taxon>Actinomycetes</taxon>
        <taxon>Streptosporangiales</taxon>
        <taxon>Thermomonosporaceae</taxon>
        <taxon>Actinomadura</taxon>
    </lineage>
</organism>
<dbReference type="InterPro" id="IPR036890">
    <property type="entry name" value="HATPase_C_sf"/>
</dbReference>
<dbReference type="GO" id="GO:0004674">
    <property type="term" value="F:protein serine/threonine kinase activity"/>
    <property type="evidence" value="ECO:0007669"/>
    <property type="project" value="UniProtKB-KW"/>
</dbReference>
<evidence type="ECO:0000313" key="4">
    <source>
        <dbReference type="Proteomes" id="UP000614047"/>
    </source>
</evidence>
<dbReference type="Pfam" id="PF13581">
    <property type="entry name" value="HATPase_c_2"/>
    <property type="match status" value="1"/>
</dbReference>
<accession>A0A931DJ25</accession>
<gene>
    <name evidence="3" type="ORF">IW256_003195</name>
</gene>
<evidence type="ECO:0000313" key="3">
    <source>
        <dbReference type="EMBL" id="MBG6089082.1"/>
    </source>
</evidence>